<dbReference type="Proteomes" id="UP000663935">
    <property type="component" value="Chromosome"/>
</dbReference>
<protein>
    <recommendedName>
        <fullName evidence="3">Lipoprotein</fullName>
    </recommendedName>
</protein>
<dbReference type="PROSITE" id="PS51257">
    <property type="entry name" value="PROKAR_LIPOPROTEIN"/>
    <property type="match status" value="1"/>
</dbReference>
<reference evidence="1 2" key="1">
    <citation type="submission" date="2021-03" db="EMBL/GenBank/DDBJ databases">
        <title>Complete genome of Polaribacter_sp.G4M1.</title>
        <authorList>
            <person name="Jeong S.W."/>
            <person name="Bae J.W."/>
        </authorList>
    </citation>
    <scope>NUCLEOTIDE SEQUENCE [LARGE SCALE GENOMIC DNA]</scope>
    <source>
        <strain evidence="1 2">G4M1</strain>
    </source>
</reference>
<keyword evidence="2" id="KW-1185">Reference proteome</keyword>
<sequence length="166" mass="18676">MKHFTLNKIKTIFLFASFFFLLYGCESEPDLEIRSQTYTTGGIGTSSVNGAILFSFNIPSYYLTSYVRIVLHDGNNSTRTSYGAGYKEVRFSNLEAKSYDYSLEFWTESDNDQGAYANYTFQNGKLINTSSGSFVNYNQVLNKTESINGTVTAKANQTLKIDVKLD</sequence>
<organism evidence="1 2">
    <name type="scientific">Polaribacter batillariae</name>
    <dbReference type="NCBI Taxonomy" id="2808900"/>
    <lineage>
        <taxon>Bacteria</taxon>
        <taxon>Pseudomonadati</taxon>
        <taxon>Bacteroidota</taxon>
        <taxon>Flavobacteriia</taxon>
        <taxon>Flavobacteriales</taxon>
        <taxon>Flavobacteriaceae</taxon>
    </lineage>
</organism>
<evidence type="ECO:0000313" key="1">
    <source>
        <dbReference type="EMBL" id="QTD38723.1"/>
    </source>
</evidence>
<proteinExistence type="predicted"/>
<name>A0ABX7SYZ9_9FLAO</name>
<accession>A0ABX7SYZ9</accession>
<evidence type="ECO:0000313" key="2">
    <source>
        <dbReference type="Proteomes" id="UP000663935"/>
    </source>
</evidence>
<dbReference type="RefSeq" id="WP_207972843.1">
    <property type="nucleotide sequence ID" value="NZ_CP071795.1"/>
</dbReference>
<gene>
    <name evidence="1" type="ORF">JL193_05500</name>
</gene>
<dbReference type="EMBL" id="CP071795">
    <property type="protein sequence ID" value="QTD38723.1"/>
    <property type="molecule type" value="Genomic_DNA"/>
</dbReference>
<evidence type="ECO:0008006" key="3">
    <source>
        <dbReference type="Google" id="ProtNLM"/>
    </source>
</evidence>